<evidence type="ECO:0000313" key="8">
    <source>
        <dbReference type="EMBL" id="KAF8757999.1"/>
    </source>
</evidence>
<keyword evidence="3" id="KW-0687">Ribonucleoprotein</keyword>
<dbReference type="GO" id="GO:0005840">
    <property type="term" value="C:ribosome"/>
    <property type="evidence" value="ECO:0007669"/>
    <property type="project" value="UniProtKB-KW"/>
</dbReference>
<evidence type="ECO:0000256" key="1">
    <source>
        <dbReference type="ARBA" id="ARBA00008672"/>
    </source>
</evidence>
<dbReference type="Proteomes" id="UP000650582">
    <property type="component" value="Unassembled WGS sequence"/>
</dbReference>
<evidence type="ECO:0000313" key="7">
    <source>
        <dbReference type="EMBL" id="KAF8705444.1"/>
    </source>
</evidence>
<sequence length="135" mass="15266">MVLLSTTSKSRGLPNSHPNLLPDPHKHTSADPVKTPDIQNDQAHEKSWRYWKVRNGKFRRYGASLRKQVKKMEVTQHARYTCTFCGKDSVKRTAVGIWNCRSCKKVIAGGAWTVSTTAAATVRSTIRRLRELTEA</sequence>
<feature type="compositionally biased region" description="Polar residues" evidence="4">
    <location>
        <begin position="1"/>
        <end position="10"/>
    </location>
</feature>
<proteinExistence type="inferred from homology"/>
<evidence type="ECO:0000313" key="9">
    <source>
        <dbReference type="EMBL" id="QRW16889.1"/>
    </source>
</evidence>
<dbReference type="InterPro" id="IPR002674">
    <property type="entry name" value="Ribosomal_eL43"/>
</dbReference>
<dbReference type="Proteomes" id="UP000650533">
    <property type="component" value="Chromosome 2"/>
</dbReference>
<dbReference type="NCBIfam" id="TIGR00280">
    <property type="entry name" value="eL43_euk_arch"/>
    <property type="match status" value="1"/>
</dbReference>
<evidence type="ECO:0000313" key="6">
    <source>
        <dbReference type="EMBL" id="KAF8677720.1"/>
    </source>
</evidence>
<dbReference type="EMBL" id="JACYCF010000004">
    <property type="protein sequence ID" value="KAF8757999.1"/>
    <property type="molecule type" value="Genomic_DNA"/>
</dbReference>
<evidence type="ECO:0000313" key="10">
    <source>
        <dbReference type="Proteomes" id="UP000663840"/>
    </source>
</evidence>
<keyword evidence="2 6" id="KW-0689">Ribosomal protein</keyword>
<dbReference type="Proteomes" id="UP000663840">
    <property type="component" value="Unassembled WGS sequence"/>
</dbReference>
<dbReference type="InterPro" id="IPR011332">
    <property type="entry name" value="Ribosomal_zn-bd"/>
</dbReference>
<dbReference type="EMBL" id="CAJMWR010004345">
    <property type="protein sequence ID" value="CAE6496651.1"/>
    <property type="molecule type" value="Genomic_DNA"/>
</dbReference>
<reference evidence="5" key="3">
    <citation type="submission" date="2021-01" db="EMBL/GenBank/DDBJ databases">
        <authorList>
            <person name="Kaushik A."/>
        </authorList>
    </citation>
    <scope>NUCLEOTIDE SEQUENCE</scope>
    <source>
        <strain evidence="5">AG1-1A</strain>
    </source>
</reference>
<dbReference type="InterPro" id="IPR050522">
    <property type="entry name" value="Ribosomal_protein_eL43"/>
</dbReference>
<dbReference type="GO" id="GO:0006412">
    <property type="term" value="P:translation"/>
    <property type="evidence" value="ECO:0007669"/>
    <property type="project" value="InterPro"/>
</dbReference>
<dbReference type="EMBL" id="CP059659">
    <property type="protein sequence ID" value="QRW16889.1"/>
    <property type="molecule type" value="Genomic_DNA"/>
</dbReference>
<dbReference type="OrthoDB" id="10258345at2759"/>
<dbReference type="PANTHER" id="PTHR48129">
    <property type="entry name" value="60S RIBOSOMAL PROTEIN L37A"/>
    <property type="match status" value="1"/>
</dbReference>
<evidence type="ECO:0000256" key="2">
    <source>
        <dbReference type="ARBA" id="ARBA00022980"/>
    </source>
</evidence>
<organism evidence="5 10">
    <name type="scientific">Rhizoctonia solani</name>
    <dbReference type="NCBI Taxonomy" id="456999"/>
    <lineage>
        <taxon>Eukaryota</taxon>
        <taxon>Fungi</taxon>
        <taxon>Dikarya</taxon>
        <taxon>Basidiomycota</taxon>
        <taxon>Agaricomycotina</taxon>
        <taxon>Agaricomycetes</taxon>
        <taxon>Cantharellales</taxon>
        <taxon>Ceratobasidiaceae</taxon>
        <taxon>Rhizoctonia</taxon>
    </lineage>
</organism>
<accession>A0A8H3CS19</accession>
<dbReference type="GO" id="GO:0003735">
    <property type="term" value="F:structural constituent of ribosome"/>
    <property type="evidence" value="ECO:0007669"/>
    <property type="project" value="InterPro"/>
</dbReference>
<dbReference type="EMBL" id="JACYCC010000040">
    <property type="protein sequence ID" value="KAF8677720.1"/>
    <property type="molecule type" value="Genomic_DNA"/>
</dbReference>
<reference evidence="9" key="1">
    <citation type="submission" date="2020-05" db="EMBL/GenBank/DDBJ databases">
        <title>Evolutionary and genomic comparisons of hybrid uninucleate and nonhybrid Rhizoctonia fungi.</title>
        <authorList>
            <person name="Li C."/>
            <person name="Chen X."/>
        </authorList>
    </citation>
    <scope>NUCLEOTIDE SEQUENCE</scope>
    <source>
        <strain evidence="9">AG-1 IA</strain>
    </source>
</reference>
<protein>
    <submittedName>
        <fullName evidence="6">60s ribosomal protein</fullName>
    </submittedName>
    <submittedName>
        <fullName evidence="9">Ribosomal L37ae protein family</fullName>
    </submittedName>
</protein>
<dbReference type="PANTHER" id="PTHR48129:SF1">
    <property type="entry name" value="LARGE RIBOSOMAL SUBUNIT PROTEIN EL43"/>
    <property type="match status" value="1"/>
</dbReference>
<dbReference type="GO" id="GO:1990904">
    <property type="term" value="C:ribonucleoprotein complex"/>
    <property type="evidence" value="ECO:0007669"/>
    <property type="project" value="UniProtKB-KW"/>
</dbReference>
<dbReference type="Proteomes" id="UP000614334">
    <property type="component" value="Unassembled WGS sequence"/>
</dbReference>
<dbReference type="Pfam" id="PF01780">
    <property type="entry name" value="Ribosomal_L37ae"/>
    <property type="match status" value="1"/>
</dbReference>
<name>A0A8H3CS19_9AGAM</name>
<reference evidence="6" key="2">
    <citation type="submission" date="2020-09" db="EMBL/GenBank/DDBJ databases">
        <title>Comparative genome analyses of four rice-infecting Rhizoctonia solani isolates reveal extensive enrichment of homogalacturonan modification genes.</title>
        <authorList>
            <person name="Lee D.-Y."/>
            <person name="Jeon J."/>
            <person name="Kim K.-T."/>
            <person name="Cheong K."/>
            <person name="Song H."/>
            <person name="Choi G."/>
            <person name="Ko J."/>
            <person name="Opiyo S.O."/>
            <person name="Zuo S."/>
            <person name="Madhav S."/>
            <person name="Lee Y.-H."/>
            <person name="Wang G.-L."/>
        </authorList>
    </citation>
    <scope>NUCLEOTIDE SEQUENCE</scope>
    <source>
        <strain evidence="8">AG1-IA B2</strain>
        <strain evidence="7">AG1-IA WGL</strain>
        <strain evidence="6">AG1-IA YN-7</strain>
    </source>
</reference>
<dbReference type="AlphaFoldDB" id="A0A8H3CS19"/>
<gene>
    <name evidence="5" type="ORF">RDB_LOCUS154540</name>
    <name evidence="9" type="ORF">RhiXN_04891</name>
    <name evidence="8" type="ORF">RHS01_03467</name>
    <name evidence="7" type="ORF">RHS03_05585</name>
    <name evidence="6" type="ORF">RHS04_05987</name>
</gene>
<evidence type="ECO:0000256" key="4">
    <source>
        <dbReference type="SAM" id="MobiDB-lite"/>
    </source>
</evidence>
<comment type="similarity">
    <text evidence="1">Belongs to the eukaryotic ribosomal protein eL43 family.</text>
</comment>
<feature type="region of interest" description="Disordered" evidence="4">
    <location>
        <begin position="1"/>
        <end position="43"/>
    </location>
</feature>
<evidence type="ECO:0000313" key="5">
    <source>
        <dbReference type="EMBL" id="CAE6496651.1"/>
    </source>
</evidence>
<dbReference type="InterPro" id="IPR011331">
    <property type="entry name" value="Ribosomal_eL37/eL43"/>
</dbReference>
<dbReference type="SUPFAM" id="SSF57829">
    <property type="entry name" value="Zn-binding ribosomal proteins"/>
    <property type="match status" value="1"/>
</dbReference>
<dbReference type="Gene3D" id="2.20.25.30">
    <property type="match status" value="1"/>
</dbReference>
<evidence type="ECO:0000256" key="3">
    <source>
        <dbReference type="ARBA" id="ARBA00023274"/>
    </source>
</evidence>
<dbReference type="Proteomes" id="UP000602905">
    <property type="component" value="Unassembled WGS sequence"/>
</dbReference>
<dbReference type="EMBL" id="JACYCD010000053">
    <property type="protein sequence ID" value="KAF8705444.1"/>
    <property type="molecule type" value="Genomic_DNA"/>
</dbReference>